<gene>
    <name evidence="2" type="ORF">BD410DRAFT_588677</name>
</gene>
<accession>A0A4Y7PQS1</accession>
<evidence type="ECO:0000256" key="1">
    <source>
        <dbReference type="SAM" id="MobiDB-lite"/>
    </source>
</evidence>
<proteinExistence type="predicted"/>
<feature type="region of interest" description="Disordered" evidence="1">
    <location>
        <begin position="1"/>
        <end position="36"/>
    </location>
</feature>
<feature type="compositionally biased region" description="Low complexity" evidence="1">
    <location>
        <begin position="1"/>
        <end position="10"/>
    </location>
</feature>
<dbReference type="AlphaFoldDB" id="A0A4Y7PQS1"/>
<organism evidence="2 3">
    <name type="scientific">Rickenella mellea</name>
    <dbReference type="NCBI Taxonomy" id="50990"/>
    <lineage>
        <taxon>Eukaryota</taxon>
        <taxon>Fungi</taxon>
        <taxon>Dikarya</taxon>
        <taxon>Basidiomycota</taxon>
        <taxon>Agaricomycotina</taxon>
        <taxon>Agaricomycetes</taxon>
        <taxon>Hymenochaetales</taxon>
        <taxon>Rickenellaceae</taxon>
        <taxon>Rickenella</taxon>
    </lineage>
</organism>
<dbReference type="Proteomes" id="UP000294933">
    <property type="component" value="Unassembled WGS sequence"/>
</dbReference>
<protein>
    <submittedName>
        <fullName evidence="2">Uncharacterized protein</fullName>
    </submittedName>
</protein>
<evidence type="ECO:0000313" key="3">
    <source>
        <dbReference type="Proteomes" id="UP000294933"/>
    </source>
</evidence>
<name>A0A4Y7PQS1_9AGAM</name>
<dbReference type="EMBL" id="ML170232">
    <property type="protein sequence ID" value="TDL16919.1"/>
    <property type="molecule type" value="Genomic_DNA"/>
</dbReference>
<dbReference type="VEuPathDB" id="FungiDB:BD410DRAFT_588677"/>
<evidence type="ECO:0000313" key="2">
    <source>
        <dbReference type="EMBL" id="TDL16919.1"/>
    </source>
</evidence>
<sequence>MTSRASISSPIPRPRRILAPSSSTQQHRSFAMHTVSRPKFTNKEKPTVIGWFRRARAGPYAASRNLPCLDRTATSSKYPDSHCHRNIEFIQSSLPLPPTSKLPGISSVVEKLDLLDDMESYPRNSQESGLTLEIAPLPSQKLSKYIRPLPPLPVPPDANSKFYGSTSPGVNNSTRAGELANCDASFFLESSPVSPISSSSYPLLVFPTPAFDNSLLYNLSVDQDNDRTRRDCSINATPASYTIPNLFLDTTAPPSYDESIAGSPLTPSNDCRPAFAPWDVQRPGRLDYHGSRQSVSDTPCGGRHEYSACFHDSLNEQRCGYPRRFEEQELSSETPFRSGSFKRESSCWVWPASSELWDYGQTKSKDCGYPSEADTKKPFKVLHVPNGVVVAAGSQPFLDDTEAHFKGSKHIENKKPEKLVRLRRHLYSTLKGAFKTRELNHVTVDCQPYYTPRPSVSVECINITFQVRTHE</sequence>
<keyword evidence="3" id="KW-1185">Reference proteome</keyword>
<reference evidence="2 3" key="1">
    <citation type="submission" date="2018-06" db="EMBL/GenBank/DDBJ databases">
        <title>A transcriptomic atlas of mushroom development highlights an independent origin of complex multicellularity.</title>
        <authorList>
            <consortium name="DOE Joint Genome Institute"/>
            <person name="Krizsan K."/>
            <person name="Almasi E."/>
            <person name="Merenyi Z."/>
            <person name="Sahu N."/>
            <person name="Viragh M."/>
            <person name="Koszo T."/>
            <person name="Mondo S."/>
            <person name="Kiss B."/>
            <person name="Balint B."/>
            <person name="Kues U."/>
            <person name="Barry K."/>
            <person name="Hegedus J.C."/>
            <person name="Henrissat B."/>
            <person name="Johnson J."/>
            <person name="Lipzen A."/>
            <person name="Ohm R."/>
            <person name="Nagy I."/>
            <person name="Pangilinan J."/>
            <person name="Yan J."/>
            <person name="Xiong Y."/>
            <person name="Grigoriev I.V."/>
            <person name="Hibbett D.S."/>
            <person name="Nagy L.G."/>
        </authorList>
    </citation>
    <scope>NUCLEOTIDE SEQUENCE [LARGE SCALE GENOMIC DNA]</scope>
    <source>
        <strain evidence="2 3">SZMC22713</strain>
    </source>
</reference>